<gene>
    <name evidence="1" type="ORF">NDI79_22770</name>
</gene>
<proteinExistence type="predicted"/>
<name>A0ABU2G951_9EURY</name>
<accession>A0ABU2G951</accession>
<protein>
    <recommendedName>
        <fullName evidence="3">Small CPxCG-related zinc finger protein</fullName>
    </recommendedName>
</protein>
<reference evidence="1 2" key="1">
    <citation type="submission" date="2022-06" db="EMBL/GenBank/DDBJ databases">
        <title>Halogeometricum sp. a new haloarchaeum isolate from saline soil.</title>
        <authorList>
            <person name="Strakova D."/>
            <person name="Galisteo C."/>
            <person name="Sanchez-Porro C."/>
            <person name="Ventosa A."/>
        </authorList>
    </citation>
    <scope>NUCLEOTIDE SEQUENCE [LARGE SCALE GENOMIC DNA]</scope>
    <source>
        <strain evidence="2">S3BR25-2</strain>
    </source>
</reference>
<sequence length="79" mass="8777">MTTDEITGREERIEVMLDPSTAGWRSGKPCPECGHSVVHAIVRAGVRFRSDGSWEFDETLGVYDAFCPECDWLPAVCSL</sequence>
<dbReference type="Proteomes" id="UP001254813">
    <property type="component" value="Unassembled WGS sequence"/>
</dbReference>
<dbReference type="EMBL" id="JAMQOQ010000010">
    <property type="protein sequence ID" value="MDS0296991.1"/>
    <property type="molecule type" value="Genomic_DNA"/>
</dbReference>
<evidence type="ECO:0000313" key="2">
    <source>
        <dbReference type="Proteomes" id="UP001254813"/>
    </source>
</evidence>
<comment type="caution">
    <text evidence="1">The sequence shown here is derived from an EMBL/GenBank/DDBJ whole genome shotgun (WGS) entry which is preliminary data.</text>
</comment>
<dbReference type="RefSeq" id="WP_310930926.1">
    <property type="nucleotide sequence ID" value="NZ_JAMQOQ010000010.1"/>
</dbReference>
<organism evidence="1 2">
    <name type="scientific">Halogeometricum luteum</name>
    <dbReference type="NCBI Taxonomy" id="2950537"/>
    <lineage>
        <taxon>Archaea</taxon>
        <taxon>Methanobacteriati</taxon>
        <taxon>Methanobacteriota</taxon>
        <taxon>Stenosarchaea group</taxon>
        <taxon>Halobacteria</taxon>
        <taxon>Halobacteriales</taxon>
        <taxon>Haloferacaceae</taxon>
        <taxon>Halogeometricum</taxon>
    </lineage>
</organism>
<evidence type="ECO:0000313" key="1">
    <source>
        <dbReference type="EMBL" id="MDS0296991.1"/>
    </source>
</evidence>
<keyword evidence="2" id="KW-1185">Reference proteome</keyword>
<evidence type="ECO:0008006" key="3">
    <source>
        <dbReference type="Google" id="ProtNLM"/>
    </source>
</evidence>